<protein>
    <submittedName>
        <fullName evidence="1">Putative DNA primase</fullName>
    </submittedName>
</protein>
<dbReference type="AlphaFoldDB" id="A0A238D7W7"/>
<reference evidence="1 2" key="1">
    <citation type="submission" date="2016-06" db="EMBL/GenBank/DDBJ databases">
        <authorList>
            <person name="Kjaerup R.B."/>
            <person name="Dalgaard T.S."/>
            <person name="Juul-Madsen H.R."/>
        </authorList>
    </citation>
    <scope>NUCLEOTIDE SEQUENCE [LARGE SCALE GENOMIC DNA]</scope>
    <source>
        <strain evidence="1 2">DSM 16361</strain>
    </source>
</reference>
<gene>
    <name evidence="1" type="ORF">THIARS_70880</name>
</gene>
<name>A0A238D7W7_THIDL</name>
<dbReference type="EMBL" id="FLMQ01000056">
    <property type="protein sequence ID" value="SBP89260.1"/>
    <property type="molecule type" value="Genomic_DNA"/>
</dbReference>
<sequence>MTWADLMPAKAVDHYRRAERAPFPALDVLRALEFETMIVVGVAAAIGVGTLPNEADRQRVHVAHSRILAGLRLAGGGV</sequence>
<evidence type="ECO:0000313" key="1">
    <source>
        <dbReference type="EMBL" id="SBP89260.1"/>
    </source>
</evidence>
<organism evidence="1 2">
    <name type="scientific">Thiomonas delicata</name>
    <name type="common">Thiomonas cuprina</name>
    <dbReference type="NCBI Taxonomy" id="364030"/>
    <lineage>
        <taxon>Bacteria</taxon>
        <taxon>Pseudomonadati</taxon>
        <taxon>Pseudomonadota</taxon>
        <taxon>Betaproteobacteria</taxon>
        <taxon>Burkholderiales</taxon>
        <taxon>Thiomonas</taxon>
    </lineage>
</organism>
<accession>A0A238D7W7</accession>
<dbReference type="Proteomes" id="UP000214566">
    <property type="component" value="Unassembled WGS sequence"/>
</dbReference>
<keyword evidence="2" id="KW-1185">Reference proteome</keyword>
<proteinExistence type="predicted"/>
<evidence type="ECO:0000313" key="2">
    <source>
        <dbReference type="Proteomes" id="UP000214566"/>
    </source>
</evidence>